<dbReference type="Gene3D" id="2.60.40.10">
    <property type="entry name" value="Immunoglobulins"/>
    <property type="match status" value="1"/>
</dbReference>
<dbReference type="Gene3D" id="2.60.120.260">
    <property type="entry name" value="Galactose-binding domain-like"/>
    <property type="match status" value="1"/>
</dbReference>
<dbReference type="InterPro" id="IPR006104">
    <property type="entry name" value="Glyco_hydro_2_N"/>
</dbReference>
<dbReference type="Pfam" id="PF00703">
    <property type="entry name" value="Glyco_hydro_2"/>
    <property type="match status" value="1"/>
</dbReference>
<keyword evidence="5 6" id="KW-0326">Glycosidase</keyword>
<comment type="similarity">
    <text evidence="1 6">Belongs to the glycosyl hydrolase 2 family.</text>
</comment>
<comment type="caution">
    <text evidence="11">The sequence shown here is derived from an EMBL/GenBank/DDBJ whole genome shotgun (WGS) entry which is preliminary data.</text>
</comment>
<dbReference type="PANTHER" id="PTHR10066:SF67">
    <property type="entry name" value="BETA-GLUCURONIDASE"/>
    <property type="match status" value="1"/>
</dbReference>
<dbReference type="EC" id="3.2.1.31" evidence="2"/>
<feature type="domain" description="Glycosyl hydrolases family 2 sugar binding" evidence="10">
    <location>
        <begin position="76"/>
        <end position="196"/>
    </location>
</feature>
<dbReference type="SUPFAM" id="SSF49303">
    <property type="entry name" value="beta-Galactosidase/glucuronidase domain"/>
    <property type="match status" value="1"/>
</dbReference>
<evidence type="ECO:0000313" key="12">
    <source>
        <dbReference type="Proteomes" id="UP000824243"/>
    </source>
</evidence>
<dbReference type="EMBL" id="DXFA01000036">
    <property type="protein sequence ID" value="HIX47806.1"/>
    <property type="molecule type" value="Genomic_DNA"/>
</dbReference>
<evidence type="ECO:0000256" key="3">
    <source>
        <dbReference type="ARBA" id="ARBA00016205"/>
    </source>
</evidence>
<dbReference type="Pfam" id="PF02836">
    <property type="entry name" value="Glyco_hydro_2_C"/>
    <property type="match status" value="1"/>
</dbReference>
<dbReference type="InterPro" id="IPR023230">
    <property type="entry name" value="Glyco_hydro_2_CS"/>
</dbReference>
<reference evidence="11" key="1">
    <citation type="journal article" date="2021" name="PeerJ">
        <title>Extensive microbial diversity within the chicken gut microbiome revealed by metagenomics and culture.</title>
        <authorList>
            <person name="Gilroy R."/>
            <person name="Ravi A."/>
            <person name="Getino M."/>
            <person name="Pursley I."/>
            <person name="Horton D.L."/>
            <person name="Alikhan N.F."/>
            <person name="Baker D."/>
            <person name="Gharbi K."/>
            <person name="Hall N."/>
            <person name="Watson M."/>
            <person name="Adriaenssens E.M."/>
            <person name="Foster-Nyarko E."/>
            <person name="Jarju S."/>
            <person name="Secka A."/>
            <person name="Antonio M."/>
            <person name="Oren A."/>
            <person name="Chaudhuri R.R."/>
            <person name="La Ragione R."/>
            <person name="Hildebrand F."/>
            <person name="Pallen M.J."/>
        </authorList>
    </citation>
    <scope>NUCLEOTIDE SEQUENCE</scope>
    <source>
        <strain evidence="11">ChiSjej5B23-15282</strain>
    </source>
</reference>
<evidence type="ECO:0000256" key="2">
    <source>
        <dbReference type="ARBA" id="ARBA00012761"/>
    </source>
</evidence>
<dbReference type="SUPFAM" id="SSF49785">
    <property type="entry name" value="Galactose-binding domain-like"/>
    <property type="match status" value="1"/>
</dbReference>
<dbReference type="InterPro" id="IPR017853">
    <property type="entry name" value="GH"/>
</dbReference>
<reference evidence="11" key="2">
    <citation type="submission" date="2021-04" db="EMBL/GenBank/DDBJ databases">
        <authorList>
            <person name="Gilroy R."/>
        </authorList>
    </citation>
    <scope>NUCLEOTIDE SEQUENCE</scope>
    <source>
        <strain evidence="11">ChiSjej5B23-15282</strain>
    </source>
</reference>
<dbReference type="Gene3D" id="3.20.20.80">
    <property type="entry name" value="Glycosidases"/>
    <property type="match status" value="1"/>
</dbReference>
<name>A0A9D1VVT9_9FIRM</name>
<dbReference type="PRINTS" id="PR00132">
    <property type="entry name" value="GLHYDRLASE2"/>
</dbReference>
<dbReference type="Proteomes" id="UP000824243">
    <property type="component" value="Unassembled WGS sequence"/>
</dbReference>
<dbReference type="SUPFAM" id="SSF51445">
    <property type="entry name" value="(Trans)glycosidases"/>
    <property type="match status" value="1"/>
</dbReference>
<evidence type="ECO:0000259" key="10">
    <source>
        <dbReference type="Pfam" id="PF02837"/>
    </source>
</evidence>
<dbReference type="AlphaFoldDB" id="A0A9D1VVT9"/>
<evidence type="ECO:0000313" key="11">
    <source>
        <dbReference type="EMBL" id="HIX47806.1"/>
    </source>
</evidence>
<sequence length="619" mass="69935">MLYPEMTSGRLVFDLSGIWDFRLIKKERGNTEEKEERELGGRARAEEAARPLRDSRPMPVPSSYNDIYPGRGFADHVGEMVYQRMFTVTEAMKRGRLVLRFGAVTHGAQVYLNGKLAGSHRGGFLPFSFEIGEQTVVGENLLTVYVDNVVDYTTLPCGRLETQKIPGRPDRTVNLPNFDFYNYTGIMRPVWLYTTPDTYVRDIEVSGKMDGTFCWKADIGRRDGVPAPARVETEVSVLDADGNLVFTGQGEEGTGKVENIRLWSTDAPNLYRLKVRVKAVSSCTDSAEDAAIDEYTETFGFREVSIQGCRILLNGEPVYLKGFGKHEEGITRGRGTDTALMTKDLALLKWINANSFRTSHYPNSEEMMRLCDRLGILVIDEAPAVGLNTGFTATGLLGGDADGTWKTVATQEHHRDVMEELVRRDKNHPCVIAWSVANEPASQEEGAREYFAPLIELTKRMDPQSRPVTVVTYEGADAETCRVSELCDFLMLNRYRGWYDTEGDLEGAAAKLKNELEAFHRRYPRKPVMLGEYGADTIAGFHDLNARLFTEEYQTEFMKAYGKVFDSLDFITGEHVWVFADFATAENVKRVDGNKKGIFTRDRRPKQAAFFLKERWKEK</sequence>
<dbReference type="InterPro" id="IPR006101">
    <property type="entry name" value="Glyco_hydro_2"/>
</dbReference>
<dbReference type="PROSITE" id="PS00719">
    <property type="entry name" value="GLYCOSYL_HYDROL_F2_1"/>
    <property type="match status" value="1"/>
</dbReference>
<feature type="region of interest" description="Disordered" evidence="7">
    <location>
        <begin position="31"/>
        <end position="56"/>
    </location>
</feature>
<evidence type="ECO:0000259" key="9">
    <source>
        <dbReference type="Pfam" id="PF02836"/>
    </source>
</evidence>
<evidence type="ECO:0000256" key="1">
    <source>
        <dbReference type="ARBA" id="ARBA00007401"/>
    </source>
</evidence>
<evidence type="ECO:0000259" key="8">
    <source>
        <dbReference type="Pfam" id="PF00703"/>
    </source>
</evidence>
<dbReference type="GO" id="GO:0030246">
    <property type="term" value="F:carbohydrate binding"/>
    <property type="evidence" value="ECO:0007669"/>
    <property type="project" value="TreeGrafter"/>
</dbReference>
<dbReference type="InterPro" id="IPR013783">
    <property type="entry name" value="Ig-like_fold"/>
</dbReference>
<dbReference type="InterPro" id="IPR008979">
    <property type="entry name" value="Galactose-bd-like_sf"/>
</dbReference>
<evidence type="ECO:0000256" key="7">
    <source>
        <dbReference type="SAM" id="MobiDB-lite"/>
    </source>
</evidence>
<organism evidence="11 12">
    <name type="scientific">Candidatus Mediterraneibacter caccavium</name>
    <dbReference type="NCBI Taxonomy" id="2838661"/>
    <lineage>
        <taxon>Bacteria</taxon>
        <taxon>Bacillati</taxon>
        <taxon>Bacillota</taxon>
        <taxon>Clostridia</taxon>
        <taxon>Lachnospirales</taxon>
        <taxon>Lachnospiraceae</taxon>
        <taxon>Mediterraneibacter</taxon>
    </lineage>
</organism>
<dbReference type="GO" id="GO:0019391">
    <property type="term" value="P:glucuronoside catabolic process"/>
    <property type="evidence" value="ECO:0007669"/>
    <property type="project" value="TreeGrafter"/>
</dbReference>
<dbReference type="GO" id="GO:0005975">
    <property type="term" value="P:carbohydrate metabolic process"/>
    <property type="evidence" value="ECO:0007669"/>
    <property type="project" value="InterPro"/>
</dbReference>
<dbReference type="FunFam" id="3.20.20.80:FF:000080">
    <property type="entry name" value="Beta-glucuronidase UidA"/>
    <property type="match status" value="1"/>
</dbReference>
<proteinExistence type="inferred from homology"/>
<dbReference type="GO" id="GO:0004566">
    <property type="term" value="F:beta-glucuronidase activity"/>
    <property type="evidence" value="ECO:0007669"/>
    <property type="project" value="UniProtKB-EC"/>
</dbReference>
<protein>
    <recommendedName>
        <fullName evidence="3">Beta-glucuronidase</fullName>
        <ecNumber evidence="2">3.2.1.31</ecNumber>
    </recommendedName>
</protein>
<keyword evidence="4 6" id="KW-0378">Hydrolase</keyword>
<dbReference type="InterPro" id="IPR036156">
    <property type="entry name" value="Beta-gal/glucu_dom_sf"/>
</dbReference>
<evidence type="ECO:0000256" key="4">
    <source>
        <dbReference type="ARBA" id="ARBA00022801"/>
    </source>
</evidence>
<dbReference type="Pfam" id="PF02837">
    <property type="entry name" value="Glyco_hydro_2_N"/>
    <property type="match status" value="1"/>
</dbReference>
<dbReference type="InterPro" id="IPR006103">
    <property type="entry name" value="Glyco_hydro_2_cat"/>
</dbReference>
<feature type="domain" description="Glycoside hydrolase family 2 catalytic" evidence="9">
    <location>
        <begin position="304"/>
        <end position="617"/>
    </location>
</feature>
<gene>
    <name evidence="11" type="primary">uidA</name>
    <name evidence="11" type="ORF">H9981_02120</name>
</gene>
<accession>A0A9D1VVT9</accession>
<dbReference type="NCBIfam" id="NF007538">
    <property type="entry name" value="PRK10150.1"/>
    <property type="match status" value="1"/>
</dbReference>
<dbReference type="InterPro" id="IPR006102">
    <property type="entry name" value="Ig-like_GH2"/>
</dbReference>
<feature type="domain" description="Glycoside hydrolase family 2 immunoglobulin-like beta-sandwich" evidence="8">
    <location>
        <begin position="225"/>
        <end position="302"/>
    </location>
</feature>
<evidence type="ECO:0000256" key="6">
    <source>
        <dbReference type="RuleBase" id="RU361154"/>
    </source>
</evidence>
<dbReference type="PANTHER" id="PTHR10066">
    <property type="entry name" value="BETA-GLUCURONIDASE"/>
    <property type="match status" value="1"/>
</dbReference>
<evidence type="ECO:0000256" key="5">
    <source>
        <dbReference type="ARBA" id="ARBA00023295"/>
    </source>
</evidence>